<dbReference type="InterPro" id="IPR011009">
    <property type="entry name" value="Kinase-like_dom_sf"/>
</dbReference>
<dbReference type="SUPFAM" id="SSF56112">
    <property type="entry name" value="Protein kinase-like (PK-like)"/>
    <property type="match status" value="1"/>
</dbReference>
<gene>
    <name evidence="1" type="ORF">CIHG_02349</name>
</gene>
<evidence type="ECO:0000313" key="1">
    <source>
        <dbReference type="EMBL" id="KMU84565.1"/>
    </source>
</evidence>
<organism evidence="1 2">
    <name type="scientific">Coccidioides immitis H538.4</name>
    <dbReference type="NCBI Taxonomy" id="396776"/>
    <lineage>
        <taxon>Eukaryota</taxon>
        <taxon>Fungi</taxon>
        <taxon>Dikarya</taxon>
        <taxon>Ascomycota</taxon>
        <taxon>Pezizomycotina</taxon>
        <taxon>Eurotiomycetes</taxon>
        <taxon>Eurotiomycetidae</taxon>
        <taxon>Onygenales</taxon>
        <taxon>Onygenaceae</taxon>
        <taxon>Coccidioides</taxon>
    </lineage>
</organism>
<dbReference type="OrthoDB" id="4185642at2759"/>
<reference evidence="2" key="1">
    <citation type="journal article" date="2010" name="Genome Res.">
        <title>Population genomic sequencing of Coccidioides fungi reveals recent hybridization and transposon control.</title>
        <authorList>
            <person name="Neafsey D.E."/>
            <person name="Barker B.M."/>
            <person name="Sharpton T.J."/>
            <person name="Stajich J.E."/>
            <person name="Park D.J."/>
            <person name="Whiston E."/>
            <person name="Hung C.-Y."/>
            <person name="McMahan C."/>
            <person name="White J."/>
            <person name="Sykes S."/>
            <person name="Heiman D."/>
            <person name="Young S."/>
            <person name="Zeng Q."/>
            <person name="Abouelleil A."/>
            <person name="Aftuck L."/>
            <person name="Bessette D."/>
            <person name="Brown A."/>
            <person name="FitzGerald M."/>
            <person name="Lui A."/>
            <person name="Macdonald J.P."/>
            <person name="Priest M."/>
            <person name="Orbach M.J."/>
            <person name="Galgiani J.N."/>
            <person name="Kirkland T.N."/>
            <person name="Cole G.T."/>
            <person name="Birren B.W."/>
            <person name="Henn M.R."/>
            <person name="Taylor J.W."/>
            <person name="Rounsley S.D."/>
        </authorList>
    </citation>
    <scope>NUCLEOTIDE SEQUENCE [LARGE SCALE GENOMIC DNA]</scope>
    <source>
        <strain evidence="2">H538.4</strain>
    </source>
</reference>
<dbReference type="EMBL" id="DS016985">
    <property type="protein sequence ID" value="KMU84565.1"/>
    <property type="molecule type" value="Genomic_DNA"/>
</dbReference>
<evidence type="ECO:0008006" key="3">
    <source>
        <dbReference type="Google" id="ProtNLM"/>
    </source>
</evidence>
<accession>A0A0J8RHE2</accession>
<dbReference type="VEuPathDB" id="FungiDB:CIHG_02349"/>
<proteinExistence type="predicted"/>
<dbReference type="AlphaFoldDB" id="A0A0J8RHE2"/>
<sequence length="239" mass="27125">MAIGPEETIYRSETGLDTAFEIKIDPADMTFVKLLKASEASSIFQVDYRGKPRVLKVFHNNGDPGYASDRVRDLNRSPSEIRAYCRLKRFGICDGGYVPNFYGFMLEVDPANFAPHLSAFQHDSGHPSAILIEYLPNSTPMNCVTYSKERMDKAIKGIEQIHSAFIEHNDSYTKNTLIVPGSERVLWIDFDVAITYPNSTFIGERERCWIKEETECVKGFGVKLADDQKKGLQPNTKYY</sequence>
<name>A0A0J8RHE2_COCIT</name>
<protein>
    <recommendedName>
        <fullName evidence="3">Protein kinase domain-containing protein</fullName>
    </recommendedName>
</protein>
<evidence type="ECO:0000313" key="2">
    <source>
        <dbReference type="Proteomes" id="UP000054563"/>
    </source>
</evidence>
<dbReference type="Proteomes" id="UP000054563">
    <property type="component" value="Unassembled WGS sequence"/>
</dbReference>